<name>A0A4V2G7C7_9ACTN</name>
<evidence type="ECO:0000313" key="1">
    <source>
        <dbReference type="EMBL" id="RZU52076.1"/>
    </source>
</evidence>
<keyword evidence="2" id="KW-1185">Reference proteome</keyword>
<dbReference type="Proteomes" id="UP000292564">
    <property type="component" value="Unassembled WGS sequence"/>
</dbReference>
<dbReference type="OrthoDB" id="3393036at2"/>
<comment type="caution">
    <text evidence="1">The sequence shown here is derived from an EMBL/GenBank/DDBJ whole genome shotgun (WGS) entry which is preliminary data.</text>
</comment>
<gene>
    <name evidence="1" type="ORF">EV385_3917</name>
</gene>
<evidence type="ECO:0008006" key="3">
    <source>
        <dbReference type="Google" id="ProtNLM"/>
    </source>
</evidence>
<dbReference type="EMBL" id="SHKY01000001">
    <property type="protein sequence ID" value="RZU52076.1"/>
    <property type="molecule type" value="Genomic_DNA"/>
</dbReference>
<accession>A0A4V2G7C7</accession>
<organism evidence="1 2">
    <name type="scientific">Krasilnikovia cinnamomea</name>
    <dbReference type="NCBI Taxonomy" id="349313"/>
    <lineage>
        <taxon>Bacteria</taxon>
        <taxon>Bacillati</taxon>
        <taxon>Actinomycetota</taxon>
        <taxon>Actinomycetes</taxon>
        <taxon>Micromonosporales</taxon>
        <taxon>Micromonosporaceae</taxon>
        <taxon>Krasilnikovia</taxon>
    </lineage>
</organism>
<reference evidence="1 2" key="1">
    <citation type="submission" date="2019-02" db="EMBL/GenBank/DDBJ databases">
        <title>Sequencing the genomes of 1000 actinobacteria strains.</title>
        <authorList>
            <person name="Klenk H.-P."/>
        </authorList>
    </citation>
    <scope>NUCLEOTIDE SEQUENCE [LARGE SCALE GENOMIC DNA]</scope>
    <source>
        <strain evidence="1 2">DSM 45162</strain>
    </source>
</reference>
<proteinExistence type="predicted"/>
<evidence type="ECO:0000313" key="2">
    <source>
        <dbReference type="Proteomes" id="UP000292564"/>
    </source>
</evidence>
<sequence length="95" mass="10468">MLESCKEHQAERPSWDCRACGRAWPCATAKVELAEQYERFPTGLAIYLGSCLVDAIDDWVAGARGAVPDLYDRFLGWTKGSIGAGSSMLRNAVYH</sequence>
<dbReference type="AlphaFoldDB" id="A0A4V2G7C7"/>
<protein>
    <recommendedName>
        <fullName evidence="3">Flavin reductase</fullName>
    </recommendedName>
</protein>